<sequence length="1234" mass="132151">MSSDVLIDVNASSASDDSDAVNTEAARVYFGPLQSPEKKLATRGVKTPLRRSARLSHAPILLESDTDAEERPSDDADAASREGTPVQDLLQDAEPSFVLASRILRAHDNPSPPPSPPPPERASRVSFDLDAQMIQQPFQDGIFIPIMSSPPARPSDHQSSLHANISQPDLINFDSFSTPTASPRMGGLVVVTRPETPSPRASQTATVDDLLSISPSPARPSATDVPNPEQPISDETTPTTDEEHQVLEVLAFSSRTSVESEPEPAADLQPQVAPQTPIRRSTRARRSSSPHRPKLVSELSTPARSNAKISPHNLLAAVQEDATDQLLAPPSALRIKKRARSRDISPSEKATAGPQSVDCAPPETNEEQQTTRPNTPVRELGSLSPTSAAVLFQLIPNASASENDSPEQPAQAAVSAPVNEPSPSTPNEHPTITFPSYSRSQNATTFNVLRPLPLDSLASSPSKLPDPPRSPARRVPLRQAMIEGTFSPQKHTATNPLLARHTAPNFGLLGSPVFKRPMLNDPQRSPAKRVPIAQAQPAPSSSSPAKGKTPIRPRAAPRENSAEPGRGSSVEPKPVDHKRERSRSAEPTRPVVPTPTAGKDGSSTWQPSRMDSKPGTSSRSSTRAETARDPLPFPIVASSRRPPASIPEEEEEAPSVSVEKPMAVGSSPASSPAKQVSSLKQPTAGSRIPRIGTKPYARPKPAATPVPKESKQPVTMRRAEGVRTHTNTTAGTSSARPMRLVRTVTSDSSSKYVTPTPAPDATGHSSTGSTAAETSAAKSLKRKRELEQPRASSPGSQPVVVVRKVVPGMFGQSQPSKPGFGGSSPLAPSPARLQSRPERNSPQKQSGPMKMRRAVDWKRPPREPTTSQSPLPPPVGASEAASVSSAAREKAASDTVKEGSAAVKGTHTVAKEATPLSALSDVPLRPSTPLPERPASPTPLAELDTQTSSTRRSPRSRTSSEPAADVFGAVANAAVRPLNVRRKRTKPIDTGPFFGMTATALKALTTSNTTKNQQQVAEIQTEVIRKEGKRPDSPTTKVRTVLERQKQLKTQERQERAARRARRSSEAPPEADTEPDESVDVEGSVGDISLDMNGVPLRHRRAPGDEEDYETPPRPERPAKRGRFDEGIETREGKRVKWDRGLATTVYIDSSPPKPRRPKDVATRGCLAAAAKTLRLDTLGNVLDAVTPLPELVRENIIVQKFLYEDDSDPAAEIATPPPVIKAPKTKSKKTKAS</sequence>
<feature type="compositionally biased region" description="Low complexity" evidence="1">
    <location>
        <begin position="761"/>
        <end position="778"/>
    </location>
</feature>
<dbReference type="OrthoDB" id="2148418at2759"/>
<proteinExistence type="predicted"/>
<feature type="compositionally biased region" description="Basic residues" evidence="1">
    <location>
        <begin position="1224"/>
        <end position="1234"/>
    </location>
</feature>
<dbReference type="STRING" id="670580.A0A1X6N997"/>
<feature type="compositionally biased region" description="Basic and acidic residues" evidence="1">
    <location>
        <begin position="887"/>
        <end position="897"/>
    </location>
</feature>
<dbReference type="RefSeq" id="XP_024342022.1">
    <property type="nucleotide sequence ID" value="XM_024480475.1"/>
</dbReference>
<feature type="compositionally biased region" description="Polar residues" evidence="1">
    <location>
        <begin position="298"/>
        <end position="307"/>
    </location>
</feature>
<feature type="region of interest" description="Disordered" evidence="1">
    <location>
        <begin position="192"/>
        <end position="242"/>
    </location>
</feature>
<feature type="region of interest" description="Disordered" evidence="1">
    <location>
        <begin position="399"/>
        <end position="439"/>
    </location>
</feature>
<feature type="compositionally biased region" description="Basic and acidic residues" evidence="1">
    <location>
        <begin position="1040"/>
        <end position="1058"/>
    </location>
</feature>
<feature type="region of interest" description="Disordered" evidence="1">
    <location>
        <begin position="1208"/>
        <end position="1234"/>
    </location>
</feature>
<feature type="compositionally biased region" description="Basic and acidic residues" evidence="1">
    <location>
        <begin position="69"/>
        <end position="80"/>
    </location>
</feature>
<dbReference type="EMBL" id="KZ110593">
    <property type="protein sequence ID" value="OSX65228.1"/>
    <property type="molecule type" value="Genomic_DNA"/>
</dbReference>
<dbReference type="AlphaFoldDB" id="A0A1X6N997"/>
<feature type="compositionally biased region" description="Low complexity" evidence="1">
    <location>
        <begin position="945"/>
        <end position="965"/>
    </location>
</feature>
<feature type="compositionally biased region" description="Low complexity" evidence="1">
    <location>
        <begin position="531"/>
        <end position="545"/>
    </location>
</feature>
<feature type="compositionally biased region" description="Polar residues" evidence="1">
    <location>
        <begin position="743"/>
        <end position="753"/>
    </location>
</feature>
<dbReference type="Proteomes" id="UP000194127">
    <property type="component" value="Unassembled WGS sequence"/>
</dbReference>
<feature type="region of interest" description="Disordered" evidence="1">
    <location>
        <begin position="1022"/>
        <end position="1132"/>
    </location>
</feature>
<feature type="compositionally biased region" description="Polar residues" evidence="1">
    <location>
        <begin position="724"/>
        <end position="735"/>
    </location>
</feature>
<feature type="compositionally biased region" description="Basic and acidic residues" evidence="1">
    <location>
        <begin position="853"/>
        <end position="862"/>
    </location>
</feature>
<feature type="compositionally biased region" description="Polar residues" evidence="1">
    <location>
        <begin position="399"/>
        <end position="408"/>
    </location>
</feature>
<keyword evidence="3" id="KW-1185">Reference proteome</keyword>
<feature type="region of interest" description="Disordered" evidence="1">
    <location>
        <begin position="254"/>
        <end position="307"/>
    </location>
</feature>
<feature type="region of interest" description="Disordered" evidence="1">
    <location>
        <begin position="1"/>
        <end position="92"/>
    </location>
</feature>
<protein>
    <submittedName>
        <fullName evidence="2">Uncharacterized protein</fullName>
    </submittedName>
</protein>
<gene>
    <name evidence="2" type="ORF">POSPLADRAFT_1053995</name>
</gene>
<feature type="compositionally biased region" description="Basic and acidic residues" evidence="1">
    <location>
        <begin position="573"/>
        <end position="586"/>
    </location>
</feature>
<accession>A0A1X6N997</accession>
<feature type="compositionally biased region" description="Basic residues" evidence="1">
    <location>
        <begin position="280"/>
        <end position="294"/>
    </location>
</feature>
<feature type="compositionally biased region" description="Polar residues" evidence="1">
    <location>
        <begin position="667"/>
        <end position="684"/>
    </location>
</feature>
<feature type="region of interest" description="Disordered" evidence="1">
    <location>
        <begin position="514"/>
        <end position="965"/>
    </location>
</feature>
<feature type="compositionally biased region" description="Basic and acidic residues" evidence="1">
    <location>
        <begin position="1111"/>
        <end position="1132"/>
    </location>
</feature>
<feature type="compositionally biased region" description="Acidic residues" evidence="1">
    <location>
        <begin position="1069"/>
        <end position="1080"/>
    </location>
</feature>
<dbReference type="GeneID" id="36325425"/>
<reference evidence="2 3" key="1">
    <citation type="submission" date="2017-04" db="EMBL/GenBank/DDBJ databases">
        <title>Genome Sequence of the Model Brown-Rot Fungus Postia placenta SB12.</title>
        <authorList>
            <consortium name="DOE Joint Genome Institute"/>
            <person name="Gaskell J."/>
            <person name="Kersten P."/>
            <person name="Larrondo L.F."/>
            <person name="Canessa P."/>
            <person name="Martinez D."/>
            <person name="Hibbett D."/>
            <person name="Schmoll M."/>
            <person name="Kubicek C.P."/>
            <person name="Martinez A.T."/>
            <person name="Yadav J."/>
            <person name="Master E."/>
            <person name="Magnuson J.K."/>
            <person name="James T."/>
            <person name="Yaver D."/>
            <person name="Berka R."/>
            <person name="Labutti K."/>
            <person name="Lipzen A."/>
            <person name="Aerts A."/>
            <person name="Barry K."/>
            <person name="Henrissat B."/>
            <person name="Blanchette R."/>
            <person name="Grigoriev I."/>
            <person name="Cullen D."/>
        </authorList>
    </citation>
    <scope>NUCLEOTIDE SEQUENCE [LARGE SCALE GENOMIC DNA]</scope>
    <source>
        <strain evidence="2 3">MAD-698-R-SB12</strain>
    </source>
</reference>
<evidence type="ECO:0000313" key="3">
    <source>
        <dbReference type="Proteomes" id="UP000194127"/>
    </source>
</evidence>
<feature type="region of interest" description="Disordered" evidence="1">
    <location>
        <begin position="329"/>
        <end position="381"/>
    </location>
</feature>
<feature type="compositionally biased region" description="Low complexity" evidence="1">
    <location>
        <begin position="877"/>
        <end position="886"/>
    </location>
</feature>
<organism evidence="2 3">
    <name type="scientific">Postia placenta MAD-698-R-SB12</name>
    <dbReference type="NCBI Taxonomy" id="670580"/>
    <lineage>
        <taxon>Eukaryota</taxon>
        <taxon>Fungi</taxon>
        <taxon>Dikarya</taxon>
        <taxon>Basidiomycota</taxon>
        <taxon>Agaricomycotina</taxon>
        <taxon>Agaricomycetes</taxon>
        <taxon>Polyporales</taxon>
        <taxon>Adustoporiaceae</taxon>
        <taxon>Rhodonia</taxon>
    </lineage>
</organism>
<feature type="compositionally biased region" description="Pro residues" evidence="1">
    <location>
        <begin position="926"/>
        <end position="937"/>
    </location>
</feature>
<evidence type="ECO:0000313" key="2">
    <source>
        <dbReference type="EMBL" id="OSX65228.1"/>
    </source>
</evidence>
<evidence type="ECO:0000256" key="1">
    <source>
        <dbReference type="SAM" id="MobiDB-lite"/>
    </source>
</evidence>
<feature type="compositionally biased region" description="Polar residues" evidence="1">
    <location>
        <begin position="421"/>
        <end position="439"/>
    </location>
</feature>
<name>A0A1X6N997_9APHY</name>
<feature type="compositionally biased region" description="Basic and acidic residues" evidence="1">
    <location>
        <begin position="1023"/>
        <end position="1032"/>
    </location>
</feature>